<dbReference type="EMBL" id="KN823358">
    <property type="protein sequence ID" value="KIO17648.1"/>
    <property type="molecule type" value="Genomic_DNA"/>
</dbReference>
<evidence type="ECO:0000259" key="1">
    <source>
        <dbReference type="PROSITE" id="PS50280"/>
    </source>
</evidence>
<evidence type="ECO:0000313" key="2">
    <source>
        <dbReference type="EMBL" id="KIO17648.1"/>
    </source>
</evidence>
<dbReference type="Gene3D" id="2.170.270.10">
    <property type="entry name" value="SET domain"/>
    <property type="match status" value="1"/>
</dbReference>
<dbReference type="OrthoDB" id="265717at2759"/>
<keyword evidence="3" id="KW-1185">Reference proteome</keyword>
<reference evidence="2 3" key="1">
    <citation type="submission" date="2014-04" db="EMBL/GenBank/DDBJ databases">
        <authorList>
            <consortium name="DOE Joint Genome Institute"/>
            <person name="Kuo A."/>
            <person name="Girlanda M."/>
            <person name="Perotto S."/>
            <person name="Kohler A."/>
            <person name="Nagy L.G."/>
            <person name="Floudas D."/>
            <person name="Copeland A."/>
            <person name="Barry K.W."/>
            <person name="Cichocki N."/>
            <person name="Veneault-Fourrey C."/>
            <person name="LaButti K."/>
            <person name="Lindquist E.A."/>
            <person name="Lipzen A."/>
            <person name="Lundell T."/>
            <person name="Morin E."/>
            <person name="Murat C."/>
            <person name="Sun H."/>
            <person name="Tunlid A."/>
            <person name="Henrissat B."/>
            <person name="Grigoriev I.V."/>
            <person name="Hibbett D.S."/>
            <person name="Martin F."/>
            <person name="Nordberg H.P."/>
            <person name="Cantor M.N."/>
            <person name="Hua S.X."/>
        </authorList>
    </citation>
    <scope>NUCLEOTIDE SEQUENCE [LARGE SCALE GENOMIC DNA]</scope>
    <source>
        <strain evidence="2 3">MUT 4182</strain>
    </source>
</reference>
<dbReference type="AlphaFoldDB" id="A0A0C3K896"/>
<dbReference type="SUPFAM" id="SSF82199">
    <property type="entry name" value="SET domain"/>
    <property type="match status" value="1"/>
</dbReference>
<proteinExistence type="predicted"/>
<dbReference type="Proteomes" id="UP000054248">
    <property type="component" value="Unassembled WGS sequence"/>
</dbReference>
<feature type="domain" description="SET" evidence="1">
    <location>
        <begin position="1"/>
        <end position="72"/>
    </location>
</feature>
<dbReference type="InterPro" id="IPR046341">
    <property type="entry name" value="SET_dom_sf"/>
</dbReference>
<feature type="non-terminal residue" evidence="2">
    <location>
        <position position="1"/>
    </location>
</feature>
<dbReference type="STRING" id="1051891.A0A0C3K896"/>
<dbReference type="PANTHER" id="PTHR12197">
    <property type="entry name" value="HISTONE-LYSINE N-METHYLTRANSFERASE SMYD"/>
    <property type="match status" value="1"/>
</dbReference>
<dbReference type="InterPro" id="IPR050869">
    <property type="entry name" value="H3K4_H4K5_MeTrfase"/>
</dbReference>
<sequence length="265" mass="28719">FTVNSFTLTNPSLTSIGVAISPLAALINHSCEPNAVVVFPRSSTVPQPGSDPLEVVAIKDIAAGEEILTSYVDISLPRHLRIKELQERYMFTCTCTACSRVKDGTVDPREAMKCERPGCSGLIPLPAPDTKSGKKRVCSTCKQESISNLDDILDAIRLGEEALERASTLELEDPASAYRYTSNMIPLLSCHVPVTTHPLLALSRLHLSLLISKLASAVEDLGRSLADESINSNSSSVARLPKDQVDEKDIQFEELRSPNWGSSSV</sequence>
<accession>A0A0C3K896</accession>
<dbReference type="CDD" id="cd20071">
    <property type="entry name" value="SET_SMYD"/>
    <property type="match status" value="1"/>
</dbReference>
<protein>
    <recommendedName>
        <fullName evidence="1">SET domain-containing protein</fullName>
    </recommendedName>
</protein>
<evidence type="ECO:0000313" key="3">
    <source>
        <dbReference type="Proteomes" id="UP000054248"/>
    </source>
</evidence>
<dbReference type="Pfam" id="PF00856">
    <property type="entry name" value="SET"/>
    <property type="match status" value="1"/>
</dbReference>
<dbReference type="InterPro" id="IPR001214">
    <property type="entry name" value="SET_dom"/>
</dbReference>
<organism evidence="2 3">
    <name type="scientific">Tulasnella calospora MUT 4182</name>
    <dbReference type="NCBI Taxonomy" id="1051891"/>
    <lineage>
        <taxon>Eukaryota</taxon>
        <taxon>Fungi</taxon>
        <taxon>Dikarya</taxon>
        <taxon>Basidiomycota</taxon>
        <taxon>Agaricomycotina</taxon>
        <taxon>Agaricomycetes</taxon>
        <taxon>Cantharellales</taxon>
        <taxon>Tulasnellaceae</taxon>
        <taxon>Tulasnella</taxon>
    </lineage>
</organism>
<dbReference type="GO" id="GO:0005634">
    <property type="term" value="C:nucleus"/>
    <property type="evidence" value="ECO:0007669"/>
    <property type="project" value="TreeGrafter"/>
</dbReference>
<reference evidence="3" key="2">
    <citation type="submission" date="2015-01" db="EMBL/GenBank/DDBJ databases">
        <title>Evolutionary Origins and Diversification of the Mycorrhizal Mutualists.</title>
        <authorList>
            <consortium name="DOE Joint Genome Institute"/>
            <consortium name="Mycorrhizal Genomics Consortium"/>
            <person name="Kohler A."/>
            <person name="Kuo A."/>
            <person name="Nagy L.G."/>
            <person name="Floudas D."/>
            <person name="Copeland A."/>
            <person name="Barry K.W."/>
            <person name="Cichocki N."/>
            <person name="Veneault-Fourrey C."/>
            <person name="LaButti K."/>
            <person name="Lindquist E.A."/>
            <person name="Lipzen A."/>
            <person name="Lundell T."/>
            <person name="Morin E."/>
            <person name="Murat C."/>
            <person name="Riley R."/>
            <person name="Ohm R."/>
            <person name="Sun H."/>
            <person name="Tunlid A."/>
            <person name="Henrissat B."/>
            <person name="Grigoriev I.V."/>
            <person name="Hibbett D.S."/>
            <person name="Martin F."/>
        </authorList>
    </citation>
    <scope>NUCLEOTIDE SEQUENCE [LARGE SCALE GENOMIC DNA]</scope>
    <source>
        <strain evidence="3">MUT 4182</strain>
    </source>
</reference>
<dbReference type="PANTHER" id="PTHR12197:SF251">
    <property type="entry name" value="EG:BACR7C10.4 PROTEIN"/>
    <property type="match status" value="1"/>
</dbReference>
<dbReference type="HOGENOM" id="CLU_1051970_0_0_1"/>
<name>A0A0C3K896_9AGAM</name>
<dbReference type="InterPro" id="IPR011990">
    <property type="entry name" value="TPR-like_helical_dom_sf"/>
</dbReference>
<gene>
    <name evidence="2" type="ORF">M407DRAFT_32673</name>
</gene>
<dbReference type="Gene3D" id="1.25.40.10">
    <property type="entry name" value="Tetratricopeptide repeat domain"/>
    <property type="match status" value="1"/>
</dbReference>
<dbReference type="PROSITE" id="PS50280">
    <property type="entry name" value="SET"/>
    <property type="match status" value="1"/>
</dbReference>